<organism evidence="10 11">
    <name type="scientific">Schizosaccharomyces osmophilus</name>
    <dbReference type="NCBI Taxonomy" id="2545709"/>
    <lineage>
        <taxon>Eukaryota</taxon>
        <taxon>Fungi</taxon>
        <taxon>Dikarya</taxon>
        <taxon>Ascomycota</taxon>
        <taxon>Taphrinomycotina</taxon>
        <taxon>Schizosaccharomycetes</taxon>
        <taxon>Schizosaccharomycetales</taxon>
        <taxon>Schizosaccharomycetaceae</taxon>
        <taxon>Schizosaccharomyces</taxon>
    </lineage>
</organism>
<evidence type="ECO:0000256" key="7">
    <source>
        <dbReference type="SAM" id="MobiDB-lite"/>
    </source>
</evidence>
<keyword evidence="5 8" id="KW-0472">Membrane</keyword>
<evidence type="ECO:0000256" key="2">
    <source>
        <dbReference type="ARBA" id="ARBA00009877"/>
    </source>
</evidence>
<dbReference type="GO" id="GO:0005743">
    <property type="term" value="C:mitochondrial inner membrane"/>
    <property type="evidence" value="ECO:0007669"/>
    <property type="project" value="TreeGrafter"/>
</dbReference>
<dbReference type="Proteomes" id="UP001212411">
    <property type="component" value="Chromosome 1"/>
</dbReference>
<protein>
    <submittedName>
        <fullName evidence="10">Mitochondrial inner membrane insertase Oxa102</fullName>
    </submittedName>
</protein>
<dbReference type="AlphaFoldDB" id="A0AAE9WAH7"/>
<dbReference type="GeneID" id="80874709"/>
<keyword evidence="11" id="KW-1185">Reference proteome</keyword>
<reference evidence="10 11" key="1">
    <citation type="journal article" date="2023" name="G3 (Bethesda)">
        <title>A high-quality reference genome for the fission yeast Schizosaccharomyces osmophilus.</title>
        <authorList>
            <person name="Jia G.S."/>
            <person name="Zhang W.C."/>
            <person name="Liang Y."/>
            <person name="Liu X.H."/>
            <person name="Rhind N."/>
            <person name="Pidoux A."/>
            <person name="Brysch-Herzberg M."/>
            <person name="Du L.L."/>
        </authorList>
    </citation>
    <scope>NUCLEOTIDE SEQUENCE [LARGE SCALE GENOMIC DNA]</scope>
    <source>
        <strain evidence="10 11">CBS 15793</strain>
    </source>
</reference>
<dbReference type="PANTHER" id="PTHR12428">
    <property type="entry name" value="OXA1"/>
    <property type="match status" value="1"/>
</dbReference>
<dbReference type="GO" id="GO:0032977">
    <property type="term" value="F:membrane insertase activity"/>
    <property type="evidence" value="ECO:0007669"/>
    <property type="project" value="InterPro"/>
</dbReference>
<evidence type="ECO:0000256" key="1">
    <source>
        <dbReference type="ARBA" id="ARBA00004141"/>
    </source>
</evidence>
<keyword evidence="3 6" id="KW-0812">Transmembrane</keyword>
<dbReference type="InterPro" id="IPR028055">
    <property type="entry name" value="YidC/Oxa/ALB_C"/>
</dbReference>
<evidence type="ECO:0000313" key="11">
    <source>
        <dbReference type="Proteomes" id="UP001212411"/>
    </source>
</evidence>
<dbReference type="PANTHER" id="PTHR12428:SF63">
    <property type="entry name" value="MITOCHONDRIAL INNER MEMBRANE PROTEIN OXA1-2"/>
    <property type="match status" value="1"/>
</dbReference>
<feature type="region of interest" description="Disordered" evidence="7">
    <location>
        <begin position="371"/>
        <end position="397"/>
    </location>
</feature>
<dbReference type="EMBL" id="CP115611">
    <property type="protein sequence ID" value="WBW71841.1"/>
    <property type="molecule type" value="Genomic_DNA"/>
</dbReference>
<feature type="transmembrane region" description="Helical" evidence="8">
    <location>
        <begin position="276"/>
        <end position="297"/>
    </location>
</feature>
<evidence type="ECO:0000256" key="5">
    <source>
        <dbReference type="ARBA" id="ARBA00023136"/>
    </source>
</evidence>
<sequence length="397" mass="43694">MLTVQNKLCARSVVGLMSVQSPSIVALNGSQKRHFRLLQKEKHLDHQKTSAAPCKPVSQDLGKVSLLTSFRNGAKCMVDRSNTATNGMLMASSMLWPHNLLQSFVQSIHVWSGMPWWASIAATAVGMRITMLPLMIKMIRTSSKLAVINPQVSQHMVALQRAKAEKNNTGMSEATTKIQDLYRSNNVNPLSLLTAPVVQGVVFISFFYALKCMAGVPVDGLTEGGFLWVQNLTKADPYAVFPILNGLLMLFNIEAGSETGTNKAAMAPGMKRFFRLLCAASPVFTMSFPMAIFMYWVPSNIFSVFQGLLLKNQSLRNKLDLPEVPAVNQTAASPQNESFLRSFTGIMDGVREQKKYPEASDILKPFHKVNDQESTSTLNHSNEKSGPKSSSETSTKL</sequence>
<accession>A0AAE9WAH7</accession>
<evidence type="ECO:0000256" key="3">
    <source>
        <dbReference type="ARBA" id="ARBA00022692"/>
    </source>
</evidence>
<evidence type="ECO:0000256" key="4">
    <source>
        <dbReference type="ARBA" id="ARBA00022989"/>
    </source>
</evidence>
<evidence type="ECO:0000256" key="6">
    <source>
        <dbReference type="RuleBase" id="RU003945"/>
    </source>
</evidence>
<comment type="subcellular location">
    <subcellularLocation>
        <location evidence="1 6">Membrane</location>
        <topology evidence="1 6">Multi-pass membrane protein</topology>
    </subcellularLocation>
</comment>
<dbReference type="GO" id="GO:0032979">
    <property type="term" value="P:protein insertion into mitochondrial inner membrane from matrix"/>
    <property type="evidence" value="ECO:0007669"/>
    <property type="project" value="TreeGrafter"/>
</dbReference>
<dbReference type="InterPro" id="IPR001708">
    <property type="entry name" value="YidC/ALB3/OXA1/COX18"/>
</dbReference>
<evidence type="ECO:0000256" key="8">
    <source>
        <dbReference type="SAM" id="Phobius"/>
    </source>
</evidence>
<feature type="transmembrane region" description="Helical" evidence="8">
    <location>
        <begin position="116"/>
        <end position="136"/>
    </location>
</feature>
<feature type="transmembrane region" description="Helical" evidence="8">
    <location>
        <begin position="190"/>
        <end position="210"/>
    </location>
</feature>
<evidence type="ECO:0000259" key="9">
    <source>
        <dbReference type="Pfam" id="PF02096"/>
    </source>
</evidence>
<proteinExistence type="inferred from homology"/>
<comment type="similarity">
    <text evidence="2 6">Belongs to the OXA1/ALB3/YidC family.</text>
</comment>
<dbReference type="NCBIfam" id="TIGR03592">
    <property type="entry name" value="yidC_oxa1_cterm"/>
    <property type="match status" value="1"/>
</dbReference>
<dbReference type="CDD" id="cd20069">
    <property type="entry name" value="5TM_Oxa1-like"/>
    <property type="match status" value="1"/>
</dbReference>
<gene>
    <name evidence="10" type="primary">oxa102</name>
    <name evidence="10" type="ORF">SOMG_01227</name>
</gene>
<dbReference type="KEGG" id="som:SOMG_01227"/>
<name>A0AAE9WAH7_9SCHI</name>
<dbReference type="Pfam" id="PF02096">
    <property type="entry name" value="60KD_IMP"/>
    <property type="match status" value="1"/>
</dbReference>
<feature type="transmembrane region" description="Helical" evidence="8">
    <location>
        <begin position="238"/>
        <end position="255"/>
    </location>
</feature>
<feature type="compositionally biased region" description="Polar residues" evidence="7">
    <location>
        <begin position="387"/>
        <end position="397"/>
    </location>
</feature>
<feature type="domain" description="Membrane insertase YidC/Oxa/ALB C-terminal" evidence="9">
    <location>
        <begin position="116"/>
        <end position="311"/>
    </location>
</feature>
<keyword evidence="4 8" id="KW-1133">Transmembrane helix</keyword>
<dbReference type="RefSeq" id="XP_056036084.1">
    <property type="nucleotide sequence ID" value="XM_056180020.1"/>
</dbReference>
<evidence type="ECO:0000313" key="10">
    <source>
        <dbReference type="EMBL" id="WBW71841.1"/>
    </source>
</evidence>